<dbReference type="Proteomes" id="UP000215902">
    <property type="component" value="Unassembled WGS sequence"/>
</dbReference>
<evidence type="ECO:0008006" key="4">
    <source>
        <dbReference type="Google" id="ProtNLM"/>
    </source>
</evidence>
<dbReference type="EMBL" id="NIVC01002123">
    <property type="protein sequence ID" value="PAA60698.1"/>
    <property type="molecule type" value="Genomic_DNA"/>
</dbReference>
<name>A0A267EGR1_9PLAT</name>
<dbReference type="Pfam" id="PF07690">
    <property type="entry name" value="MFS_1"/>
    <property type="match status" value="1"/>
</dbReference>
<keyword evidence="3" id="KW-1185">Reference proteome</keyword>
<dbReference type="PANTHER" id="PTHR11360:SF306">
    <property type="entry name" value="RE01051P"/>
    <property type="match status" value="1"/>
</dbReference>
<dbReference type="InterPro" id="IPR011701">
    <property type="entry name" value="MFS"/>
</dbReference>
<feature type="transmembrane region" description="Helical" evidence="1">
    <location>
        <begin position="97"/>
        <end position="115"/>
    </location>
</feature>
<dbReference type="PANTHER" id="PTHR11360">
    <property type="entry name" value="MONOCARBOXYLATE TRANSPORTER"/>
    <property type="match status" value="1"/>
</dbReference>
<feature type="non-terminal residue" evidence="2">
    <location>
        <position position="1"/>
    </location>
</feature>
<comment type="caution">
    <text evidence="2">The sequence shown here is derived from an EMBL/GenBank/DDBJ whole genome shotgun (WGS) entry which is preliminary data.</text>
</comment>
<organism evidence="2 3">
    <name type="scientific">Macrostomum lignano</name>
    <dbReference type="NCBI Taxonomy" id="282301"/>
    <lineage>
        <taxon>Eukaryota</taxon>
        <taxon>Metazoa</taxon>
        <taxon>Spiralia</taxon>
        <taxon>Lophotrochozoa</taxon>
        <taxon>Platyhelminthes</taxon>
        <taxon>Rhabditophora</taxon>
        <taxon>Macrostomorpha</taxon>
        <taxon>Macrostomida</taxon>
        <taxon>Macrostomidae</taxon>
        <taxon>Macrostomum</taxon>
    </lineage>
</organism>
<keyword evidence="1" id="KW-0472">Membrane</keyword>
<dbReference type="SUPFAM" id="SSF103473">
    <property type="entry name" value="MFS general substrate transporter"/>
    <property type="match status" value="1"/>
</dbReference>
<dbReference type="GO" id="GO:0008028">
    <property type="term" value="F:monocarboxylic acid transmembrane transporter activity"/>
    <property type="evidence" value="ECO:0007669"/>
    <property type="project" value="TreeGrafter"/>
</dbReference>
<accession>A0A267EGR1</accession>
<dbReference type="Gene3D" id="1.20.1250.20">
    <property type="entry name" value="MFS general substrate transporter like domains"/>
    <property type="match status" value="1"/>
</dbReference>
<dbReference type="AlphaFoldDB" id="A0A267EGR1"/>
<feature type="transmembrane region" description="Helical" evidence="1">
    <location>
        <begin position="15"/>
        <end position="34"/>
    </location>
</feature>
<keyword evidence="1" id="KW-1133">Transmembrane helix</keyword>
<evidence type="ECO:0000313" key="2">
    <source>
        <dbReference type="EMBL" id="PAA60698.1"/>
    </source>
</evidence>
<dbReference type="InterPro" id="IPR050327">
    <property type="entry name" value="Proton-linked_MCT"/>
</dbReference>
<protein>
    <recommendedName>
        <fullName evidence="4">MFS domain-containing protein</fullName>
    </recommendedName>
</protein>
<dbReference type="STRING" id="282301.A0A267EGR1"/>
<proteinExistence type="predicted"/>
<sequence length="230" mass="24802">NIIVYIDMDKALDGGWGWMIVLAVHFMHFLTGGLDRATGVFYREILYDMQESSASTAGFTALLFSSRFLSGACDTVSRFSLGLLFDTSRLVPHRRRIWTLGMLLTASSIAAFAFMHSLAPFVLVSVAFGLTSGLFVSQLYCVLGDLIGRERCRTGIGLLILCRGVGVAIGPPLAGAIKDISGSYKLSFCALGAATFAGFVCLCVLDVVLLLRGRRQRLSNPEATTVEIAT</sequence>
<dbReference type="OrthoDB" id="6286464at2759"/>
<feature type="transmembrane region" description="Helical" evidence="1">
    <location>
        <begin position="121"/>
        <end position="143"/>
    </location>
</feature>
<gene>
    <name evidence="2" type="ORF">BOX15_Mlig006877g1</name>
</gene>
<evidence type="ECO:0000256" key="1">
    <source>
        <dbReference type="SAM" id="Phobius"/>
    </source>
</evidence>
<evidence type="ECO:0000313" key="3">
    <source>
        <dbReference type="Proteomes" id="UP000215902"/>
    </source>
</evidence>
<feature type="transmembrane region" description="Helical" evidence="1">
    <location>
        <begin position="183"/>
        <end position="211"/>
    </location>
</feature>
<dbReference type="InterPro" id="IPR036259">
    <property type="entry name" value="MFS_trans_sf"/>
</dbReference>
<keyword evidence="1" id="KW-0812">Transmembrane</keyword>
<feature type="transmembrane region" description="Helical" evidence="1">
    <location>
        <begin position="155"/>
        <end position="177"/>
    </location>
</feature>
<reference evidence="2 3" key="1">
    <citation type="submission" date="2017-06" db="EMBL/GenBank/DDBJ databases">
        <title>A platform for efficient transgenesis in Macrostomum lignano, a flatworm model organism for stem cell research.</title>
        <authorList>
            <person name="Berezikov E."/>
        </authorList>
    </citation>
    <scope>NUCLEOTIDE SEQUENCE [LARGE SCALE GENOMIC DNA]</scope>
    <source>
        <strain evidence="2">DV1</strain>
        <tissue evidence="2">Whole organism</tissue>
    </source>
</reference>